<accession>A0A1M6WLC3</accession>
<dbReference type="Proteomes" id="UP000184263">
    <property type="component" value="Unassembled WGS sequence"/>
</dbReference>
<dbReference type="Gene3D" id="3.40.630.30">
    <property type="match status" value="1"/>
</dbReference>
<evidence type="ECO:0000313" key="2">
    <source>
        <dbReference type="Proteomes" id="UP000184263"/>
    </source>
</evidence>
<reference evidence="1 2" key="1">
    <citation type="submission" date="2016-11" db="EMBL/GenBank/DDBJ databases">
        <authorList>
            <person name="Jaros S."/>
            <person name="Januszkiewicz K."/>
            <person name="Wedrychowicz H."/>
        </authorList>
    </citation>
    <scope>NUCLEOTIDE SEQUENCE [LARGE SCALE GENOMIC DNA]</scope>
    <source>
        <strain evidence="1 2">HD4</strain>
    </source>
</reference>
<evidence type="ECO:0000313" key="1">
    <source>
        <dbReference type="EMBL" id="SHK94593.1"/>
    </source>
</evidence>
<organism evidence="1 2">
    <name type="scientific">Selenomonas ruminantium</name>
    <dbReference type="NCBI Taxonomy" id="971"/>
    <lineage>
        <taxon>Bacteria</taxon>
        <taxon>Bacillati</taxon>
        <taxon>Bacillota</taxon>
        <taxon>Negativicutes</taxon>
        <taxon>Selenomonadales</taxon>
        <taxon>Selenomonadaceae</taxon>
        <taxon>Selenomonas</taxon>
    </lineage>
</organism>
<dbReference type="EMBL" id="FRBC01000026">
    <property type="protein sequence ID" value="SHK94593.1"/>
    <property type="molecule type" value="Genomic_DNA"/>
</dbReference>
<gene>
    <name evidence="1" type="ORF">SAMN05216582_12625</name>
</gene>
<dbReference type="OrthoDB" id="2004431at2"/>
<proteinExistence type="predicted"/>
<protein>
    <submittedName>
        <fullName evidence="1">Uncharacterized protein</fullName>
    </submittedName>
</protein>
<sequence>MEQEIRDVRKYFAKFRIVRLTSCKKNKEIIEGFSAIENGIALERYLKEDAWEADSKGETCVYLVVDENSRVAAFFSLKCGLLYTKNEFDALSDDEDKEVLRLLVEAMLQNDKASLKDLEKYYTDNDNYEKADKMLNLARDKADMLKSAEYARDDKSSELVRDCYPALELQHFCKNIKYPTQKYRGIPLGFGLFWEKIVPQIEKIIKMIGCQYLYLFAADQTEKIDIKKDGRLIGYYRSNLNFELSRDLLSIKPNYDLGCVAMHQKVDDLLKARNDMWERFSDNIKGV</sequence>
<dbReference type="RefSeq" id="WP_073091751.1">
    <property type="nucleotide sequence ID" value="NZ_FRBC01000026.1"/>
</dbReference>
<name>A0A1M6WLC3_SELRU</name>
<dbReference type="AlphaFoldDB" id="A0A1M6WLC3"/>